<evidence type="ECO:0000313" key="2">
    <source>
        <dbReference type="Proteomes" id="UP000297477"/>
    </source>
</evidence>
<comment type="caution">
    <text evidence="1">The sequence shown here is derived from an EMBL/GenBank/DDBJ whole genome shotgun (WGS) entry which is preliminary data.</text>
</comment>
<dbReference type="Proteomes" id="UP000297477">
    <property type="component" value="Unassembled WGS sequence"/>
</dbReference>
<accession>A0ABY2JZU0</accession>
<keyword evidence="2" id="KW-1185">Reference proteome</keyword>
<organism evidence="1 2">
    <name type="scientific">Micrococcus lylae</name>
    <dbReference type="NCBI Taxonomy" id="1273"/>
    <lineage>
        <taxon>Bacteria</taxon>
        <taxon>Bacillati</taxon>
        <taxon>Actinomycetota</taxon>
        <taxon>Actinomycetes</taxon>
        <taxon>Micrococcales</taxon>
        <taxon>Micrococcaceae</taxon>
        <taxon>Micrococcus</taxon>
    </lineage>
</organism>
<name>A0ABY2JZU0_9MICC</name>
<evidence type="ECO:0000313" key="1">
    <source>
        <dbReference type="EMBL" id="TFH99256.1"/>
    </source>
</evidence>
<sequence length="668" mass="72992">MSIPPLHTLPEIDVETSALRNGADAMDTESRHVKERFEEAQDSWKGLHSSYHHEGTQEQVWVGLDLLEAPLDEWHAALKDAAIATTTLADAVDGLLVRRTFLLLQAGPLELARTAALSSGDPEQISSVTARVTDYNEDVIVLETDWTAVQQDYAATLQGISGGENADLPAGRGGFRQCLNWSGLADSVDVAMRTRDPAWIAAELAAMNAAQLRRWLTENPDLAEKLVDNRLPEHPAPGSPEARMKQAIEAHDPHHLRQGVDEVAGAWESLLAADRQRLLLTYPYVFGNLNGVSIEERAIVNEITVAGLRHKVEDQLEPYKHEPSWSELYPGPGNVHKLQSHKSEWHTERLRLEAQKDGLDDAWRAYQNDRDRYADDRRTTGDEYRVLSASLEGEGQISTIRGRLSAETKNVVAFTPGTHTDMGSVGNYNEVVNAMGQGRPDTVEIYWADGQFPGKTDPHTGEDTFGSLISDNATPDFAERDAASQSAFDRAIDREAVNATQTWVAHSAGASKQGTAEREGLTADKVLYMAPAGTGHDVASTADVASPHAHRAMIQSRTDKIAIAQDLGGGANGGGLFTGGHPDRLMGAVRLEAGLMEDGRRVQDQETWGHNAVLAKESTAVKNATAFIYGEDVTLYAGDNGLFHDALEDQGIKNQSDFKKVPYDRVFH</sequence>
<gene>
    <name evidence="1" type="ORF">E4A49_06310</name>
</gene>
<reference evidence="1 2" key="1">
    <citation type="submission" date="2019-03" db="EMBL/GenBank/DDBJ databases">
        <title>Reclassification of Micrococcus aloeverae and Micrococcus yunnanensis as later heterotypic synonyms of Micrococcus luteus.</title>
        <authorList>
            <person name="Huang C.-H."/>
        </authorList>
    </citation>
    <scope>NUCLEOTIDE SEQUENCE [LARGE SCALE GENOMIC DNA]</scope>
    <source>
        <strain evidence="1 2">BCRC 12151</strain>
    </source>
</reference>
<proteinExistence type="predicted"/>
<protein>
    <submittedName>
        <fullName evidence="1">Uncharacterized protein</fullName>
    </submittedName>
</protein>
<dbReference type="EMBL" id="SPKT01000010">
    <property type="protein sequence ID" value="TFH99256.1"/>
    <property type="molecule type" value="Genomic_DNA"/>
</dbReference>
<dbReference type="RefSeq" id="WP_067190419.1">
    <property type="nucleotide sequence ID" value="NZ_SPKT01000010.1"/>
</dbReference>